<feature type="region of interest" description="Disordered" evidence="1">
    <location>
        <begin position="160"/>
        <end position="184"/>
    </location>
</feature>
<dbReference type="Proteomes" id="UP000630805">
    <property type="component" value="Unassembled WGS sequence"/>
</dbReference>
<accession>A0ABX2PXF9</accession>
<organism evidence="3 4">
    <name type="scientific">Ruegeria haliotis</name>
    <dbReference type="NCBI Taxonomy" id="2747601"/>
    <lineage>
        <taxon>Bacteria</taxon>
        <taxon>Pseudomonadati</taxon>
        <taxon>Pseudomonadota</taxon>
        <taxon>Alphaproteobacteria</taxon>
        <taxon>Rhodobacterales</taxon>
        <taxon>Roseobacteraceae</taxon>
        <taxon>Ruegeria</taxon>
    </lineage>
</organism>
<evidence type="ECO:0000256" key="1">
    <source>
        <dbReference type="SAM" id="MobiDB-lite"/>
    </source>
</evidence>
<feature type="domain" description="Transposase IS116/IS110/IS902 C-terminal" evidence="2">
    <location>
        <begin position="3"/>
        <end position="60"/>
    </location>
</feature>
<protein>
    <submittedName>
        <fullName evidence="3">IS110 family transposase</fullName>
    </submittedName>
</protein>
<evidence type="ECO:0000313" key="3">
    <source>
        <dbReference type="EMBL" id="NVO58222.1"/>
    </source>
</evidence>
<reference evidence="3 4" key="1">
    <citation type="submission" date="2020-06" db="EMBL/GenBank/DDBJ databases">
        <authorList>
            <person name="Cao W.R."/>
        </authorList>
    </citation>
    <scope>NUCLEOTIDE SEQUENCE [LARGE SCALE GENOMIC DNA]</scope>
    <source>
        <strain evidence="3 4">B1Z28</strain>
    </source>
</reference>
<sequence>MAGFGRGRDFAAWLGLVPRQSISGGRTILGSITKSGSRYLRMLFMQAKQAIMMRPKNWHKFSLGEWLEVAATRMPPQNQGLHCQRRLCRPTAPARLRTCGYGTRHSAQQLSRLGAVCSFLSLRRCQPYRTFLSRGAAVGIVDQPLCLRFRSVPSGHGNGPMALPLAPLPHFSRKGGRATKRGRR</sequence>
<gene>
    <name evidence="3" type="ORF">HW561_20750</name>
</gene>
<keyword evidence="4" id="KW-1185">Reference proteome</keyword>
<evidence type="ECO:0000313" key="4">
    <source>
        <dbReference type="Proteomes" id="UP000630805"/>
    </source>
</evidence>
<name>A0ABX2PXF9_9RHOB</name>
<dbReference type="EMBL" id="JABXWT010000020">
    <property type="protein sequence ID" value="NVO58222.1"/>
    <property type="molecule type" value="Genomic_DNA"/>
</dbReference>
<proteinExistence type="predicted"/>
<dbReference type="InterPro" id="IPR003346">
    <property type="entry name" value="Transposase_20"/>
</dbReference>
<comment type="caution">
    <text evidence="3">The sequence shown here is derived from an EMBL/GenBank/DDBJ whole genome shotgun (WGS) entry which is preliminary data.</text>
</comment>
<feature type="compositionally biased region" description="Basic residues" evidence="1">
    <location>
        <begin position="171"/>
        <end position="184"/>
    </location>
</feature>
<dbReference type="Pfam" id="PF02371">
    <property type="entry name" value="Transposase_20"/>
    <property type="match status" value="1"/>
</dbReference>
<evidence type="ECO:0000259" key="2">
    <source>
        <dbReference type="Pfam" id="PF02371"/>
    </source>
</evidence>